<keyword evidence="6" id="KW-0106">Calcium</keyword>
<comment type="cofactor">
    <cofactor evidence="1">
        <name>Ca(2+)</name>
        <dbReference type="ChEBI" id="CHEBI:29108"/>
    </cofactor>
</comment>
<name>A0A934VTG3_9BACT</name>
<dbReference type="CDD" id="cd16030">
    <property type="entry name" value="iduronate-2-sulfatase"/>
    <property type="match status" value="1"/>
</dbReference>
<dbReference type="AlphaFoldDB" id="A0A934VTG3"/>
<comment type="caution">
    <text evidence="8">The sequence shown here is derived from an EMBL/GenBank/DDBJ whole genome shotgun (WGS) entry which is preliminary data.</text>
</comment>
<dbReference type="InterPro" id="IPR035874">
    <property type="entry name" value="IDS"/>
</dbReference>
<dbReference type="Pfam" id="PF00884">
    <property type="entry name" value="Sulfatase"/>
    <property type="match status" value="1"/>
</dbReference>
<dbReference type="SUPFAM" id="SSF53649">
    <property type="entry name" value="Alkaline phosphatase-like"/>
    <property type="match status" value="1"/>
</dbReference>
<keyword evidence="3" id="KW-0479">Metal-binding</keyword>
<sequence>MFCTSAIAVAADSGSNAGSDDSRPSILFLNIDDWNDWNSVLGGHPQATTPNLERFAARSVTFTRAICSSPVCFPSRTSIFSGLHPARTGAKSNPNGGRPWRSYISDAITLPKLLSGHGWKSIGIGKNFHNRDEAEFDEYTRRGREPKPIPETYRDLNPSGRWGVASVPTHQMPDYVSVSKGVEALEANREGLFLSLGIYRPHVPWVVPQEYFDRHPLENLVMPETREDDLDDLAERFKTMARNPAKFGPGYHEALEAKGFDREKVQAYLACVSFADDQVGRILDAWYASPHAEKGYVVLWSDHGYQLSEKEGWSKMKPWYDSARVNLMIAGPGLAKGERCDKAVSLLDLFPTLIDLLELPEPPQSLDGNSLVALLKNPQADWEKPVLMSSEEEGIRYDVVLSNDYRMTRFATGETELYHLDSDPHEFTNLSEDSEYKTVIEELSKHLSLKHAEPDAEGWLEAEDLPHQTSSDSGQRGNYHYPEERVDASEGKAVCAALIKGPGSYIEFVIKIDRPREYDLSIELAAEGSCTLSTAAVVDDAKQADAGFPMKPLMDIEPIRQSESFDLVSAGVVRFDQAGLHLLRFSSRVPKQQLKIDRIRLLNRN</sequence>
<evidence type="ECO:0000313" key="8">
    <source>
        <dbReference type="EMBL" id="MBK1880040.1"/>
    </source>
</evidence>
<dbReference type="PANTHER" id="PTHR45953">
    <property type="entry name" value="IDURONATE 2-SULFATASE"/>
    <property type="match status" value="1"/>
</dbReference>
<evidence type="ECO:0000256" key="5">
    <source>
        <dbReference type="ARBA" id="ARBA00022801"/>
    </source>
</evidence>
<comment type="similarity">
    <text evidence="2">Belongs to the sulfatase family.</text>
</comment>
<evidence type="ECO:0000256" key="3">
    <source>
        <dbReference type="ARBA" id="ARBA00022723"/>
    </source>
</evidence>
<dbReference type="Proteomes" id="UP000617628">
    <property type="component" value="Unassembled WGS sequence"/>
</dbReference>
<dbReference type="Gene3D" id="3.40.720.10">
    <property type="entry name" value="Alkaline Phosphatase, subunit A"/>
    <property type="match status" value="1"/>
</dbReference>
<keyword evidence="9" id="KW-1185">Reference proteome</keyword>
<dbReference type="RefSeq" id="WP_200358551.1">
    <property type="nucleotide sequence ID" value="NZ_JAENIL010000068.1"/>
</dbReference>
<gene>
    <name evidence="8" type="ORF">JIN87_24360</name>
</gene>
<protein>
    <submittedName>
        <fullName evidence="8">Sulfatase</fullName>
    </submittedName>
</protein>
<reference evidence="8" key="1">
    <citation type="submission" date="2021-01" db="EMBL/GenBank/DDBJ databases">
        <title>Modified the classification status of verrucomicrobia.</title>
        <authorList>
            <person name="Feng X."/>
        </authorList>
    </citation>
    <scope>NUCLEOTIDE SEQUENCE</scope>
    <source>
        <strain evidence="8">KCTC 13126</strain>
    </source>
</reference>
<dbReference type="GO" id="GO:0004423">
    <property type="term" value="F:iduronate-2-sulfatase activity"/>
    <property type="evidence" value="ECO:0007669"/>
    <property type="project" value="InterPro"/>
</dbReference>
<dbReference type="InterPro" id="IPR000917">
    <property type="entry name" value="Sulfatase_N"/>
</dbReference>
<organism evidence="8 9">
    <name type="scientific">Pelagicoccus mobilis</name>
    <dbReference type="NCBI Taxonomy" id="415221"/>
    <lineage>
        <taxon>Bacteria</taxon>
        <taxon>Pseudomonadati</taxon>
        <taxon>Verrucomicrobiota</taxon>
        <taxon>Opitutia</taxon>
        <taxon>Puniceicoccales</taxon>
        <taxon>Pelagicoccaceae</taxon>
        <taxon>Pelagicoccus</taxon>
    </lineage>
</organism>
<dbReference type="GO" id="GO:0005737">
    <property type="term" value="C:cytoplasm"/>
    <property type="evidence" value="ECO:0007669"/>
    <property type="project" value="TreeGrafter"/>
</dbReference>
<evidence type="ECO:0000259" key="7">
    <source>
        <dbReference type="Pfam" id="PF00884"/>
    </source>
</evidence>
<dbReference type="Gene3D" id="2.60.120.260">
    <property type="entry name" value="Galactose-binding domain-like"/>
    <property type="match status" value="1"/>
</dbReference>
<dbReference type="GO" id="GO:0046872">
    <property type="term" value="F:metal ion binding"/>
    <property type="evidence" value="ECO:0007669"/>
    <property type="project" value="UniProtKB-KW"/>
</dbReference>
<evidence type="ECO:0000256" key="4">
    <source>
        <dbReference type="ARBA" id="ARBA00022729"/>
    </source>
</evidence>
<proteinExistence type="inferred from homology"/>
<evidence type="ECO:0000256" key="1">
    <source>
        <dbReference type="ARBA" id="ARBA00001913"/>
    </source>
</evidence>
<evidence type="ECO:0000256" key="2">
    <source>
        <dbReference type="ARBA" id="ARBA00008779"/>
    </source>
</evidence>
<dbReference type="EMBL" id="JAENIL010000068">
    <property type="protein sequence ID" value="MBK1880040.1"/>
    <property type="molecule type" value="Genomic_DNA"/>
</dbReference>
<keyword evidence="5" id="KW-0378">Hydrolase</keyword>
<dbReference type="InterPro" id="IPR017850">
    <property type="entry name" value="Alkaline_phosphatase_core_sf"/>
</dbReference>
<evidence type="ECO:0000256" key="6">
    <source>
        <dbReference type="ARBA" id="ARBA00022837"/>
    </source>
</evidence>
<evidence type="ECO:0000313" key="9">
    <source>
        <dbReference type="Proteomes" id="UP000617628"/>
    </source>
</evidence>
<keyword evidence="4" id="KW-0732">Signal</keyword>
<accession>A0A934VTG3</accession>
<dbReference type="PANTHER" id="PTHR45953:SF1">
    <property type="entry name" value="IDURONATE 2-SULFATASE"/>
    <property type="match status" value="1"/>
</dbReference>
<feature type="domain" description="Sulfatase N-terminal" evidence="7">
    <location>
        <begin position="25"/>
        <end position="357"/>
    </location>
</feature>